<gene>
    <name evidence="2" type="ORF">BDV41DRAFT_71861</name>
</gene>
<keyword evidence="1" id="KW-0812">Transmembrane</keyword>
<feature type="transmembrane region" description="Helical" evidence="1">
    <location>
        <begin position="6"/>
        <end position="24"/>
    </location>
</feature>
<protein>
    <submittedName>
        <fullName evidence="2">Uncharacterized protein</fullName>
    </submittedName>
</protein>
<evidence type="ECO:0000313" key="3">
    <source>
        <dbReference type="Proteomes" id="UP000325433"/>
    </source>
</evidence>
<organism evidence="2 3">
    <name type="scientific">Aspergillus transmontanensis</name>
    <dbReference type="NCBI Taxonomy" id="1034304"/>
    <lineage>
        <taxon>Eukaryota</taxon>
        <taxon>Fungi</taxon>
        <taxon>Dikarya</taxon>
        <taxon>Ascomycota</taxon>
        <taxon>Pezizomycotina</taxon>
        <taxon>Eurotiomycetes</taxon>
        <taxon>Eurotiomycetidae</taxon>
        <taxon>Eurotiales</taxon>
        <taxon>Aspergillaceae</taxon>
        <taxon>Aspergillus</taxon>
        <taxon>Aspergillus subgen. Circumdati</taxon>
    </lineage>
</organism>
<accession>A0A5N6VG04</accession>
<name>A0A5N6VG04_9EURO</name>
<reference evidence="3" key="1">
    <citation type="submission" date="2019-04" db="EMBL/GenBank/DDBJ databases">
        <title>Friends and foes A comparative genomics studyof 23 Aspergillus species from section Flavi.</title>
        <authorList>
            <consortium name="DOE Joint Genome Institute"/>
            <person name="Kjaerbolling I."/>
            <person name="Vesth T."/>
            <person name="Frisvad J.C."/>
            <person name="Nybo J.L."/>
            <person name="Theobald S."/>
            <person name="Kildgaard S."/>
            <person name="Isbrandt T."/>
            <person name="Kuo A."/>
            <person name="Sato A."/>
            <person name="Lyhne E.K."/>
            <person name="Kogle M.E."/>
            <person name="Wiebenga A."/>
            <person name="Kun R.S."/>
            <person name="Lubbers R.J."/>
            <person name="Makela M.R."/>
            <person name="Barry K."/>
            <person name="Chovatia M."/>
            <person name="Clum A."/>
            <person name="Daum C."/>
            <person name="Haridas S."/>
            <person name="He G."/>
            <person name="LaButti K."/>
            <person name="Lipzen A."/>
            <person name="Mondo S."/>
            <person name="Riley R."/>
            <person name="Salamov A."/>
            <person name="Simmons B.A."/>
            <person name="Magnuson J.K."/>
            <person name="Henrissat B."/>
            <person name="Mortensen U.H."/>
            <person name="Larsen T.O."/>
            <person name="Devries R.P."/>
            <person name="Grigoriev I.V."/>
            <person name="Machida M."/>
            <person name="Baker S.E."/>
            <person name="Andersen M.R."/>
        </authorList>
    </citation>
    <scope>NUCLEOTIDE SEQUENCE [LARGE SCALE GENOMIC DNA]</scope>
    <source>
        <strain evidence="3">CBS 130015</strain>
    </source>
</reference>
<feature type="transmembrane region" description="Helical" evidence="1">
    <location>
        <begin position="31"/>
        <end position="51"/>
    </location>
</feature>
<dbReference type="Proteomes" id="UP000325433">
    <property type="component" value="Unassembled WGS sequence"/>
</dbReference>
<keyword evidence="1" id="KW-1133">Transmembrane helix</keyword>
<sequence length="204" mass="23539">MYNTYIVPFTIFAFSSSLCHYLLVPPKKSIIYSFVLTCLVSQAAVQHWFLIPSISFYNIYSASSFVFYFLIFSLFSFFLGWKIPHLWIHLFDRGWLLQYYFHPLSSFSWSTATRFVIPSANFWGACPALVRTLGTRSVYWLEPSLLLFARPFLNLPSHGHLHSTPTVRIFRPSRAPLLASAPPITVCSRRIKHLTLAFIAAIRC</sequence>
<proteinExistence type="predicted"/>
<dbReference type="EMBL" id="ML738419">
    <property type="protein sequence ID" value="KAE8307086.1"/>
    <property type="molecule type" value="Genomic_DNA"/>
</dbReference>
<dbReference type="AlphaFoldDB" id="A0A5N6VG04"/>
<keyword evidence="1" id="KW-0472">Membrane</keyword>
<feature type="transmembrane region" description="Helical" evidence="1">
    <location>
        <begin position="57"/>
        <end position="81"/>
    </location>
</feature>
<evidence type="ECO:0000256" key="1">
    <source>
        <dbReference type="SAM" id="Phobius"/>
    </source>
</evidence>
<evidence type="ECO:0000313" key="2">
    <source>
        <dbReference type="EMBL" id="KAE8307086.1"/>
    </source>
</evidence>
<keyword evidence="3" id="KW-1185">Reference proteome</keyword>